<proteinExistence type="inferred from homology"/>
<evidence type="ECO:0000313" key="4">
    <source>
        <dbReference type="EMBL" id="VUZ53990.1"/>
    </source>
</evidence>
<dbReference type="PANTHER" id="PTHR19960:SF7">
    <property type="entry name" value="TEKTIN"/>
    <property type="match status" value="1"/>
</dbReference>
<evidence type="ECO:0000256" key="3">
    <source>
        <dbReference type="RuleBase" id="RU367040"/>
    </source>
</evidence>
<name>A0A564Z3H9_HYMDI</name>
<dbReference type="EMBL" id="CABIJS010000588">
    <property type="protein sequence ID" value="VUZ53990.1"/>
    <property type="molecule type" value="Genomic_DNA"/>
</dbReference>
<comment type="subcellular location">
    <subcellularLocation>
        <location evidence="3">Cytoplasm</location>
        <location evidence="3">Cytoskeleton</location>
        <location evidence="3">Cilium axoneme</location>
    </subcellularLocation>
</comment>
<protein>
    <recommendedName>
        <fullName evidence="3">Tektin</fullName>
    </recommendedName>
</protein>
<dbReference type="GO" id="GO:0060294">
    <property type="term" value="P:cilium movement involved in cell motility"/>
    <property type="evidence" value="ECO:0007669"/>
    <property type="project" value="UniProtKB-UniRule"/>
</dbReference>
<keyword evidence="5" id="KW-1185">Reference proteome</keyword>
<reference evidence="4 5" key="1">
    <citation type="submission" date="2019-07" db="EMBL/GenBank/DDBJ databases">
        <authorList>
            <person name="Jastrzebski P J."/>
            <person name="Paukszto L."/>
            <person name="Jastrzebski P J."/>
        </authorList>
    </citation>
    <scope>NUCLEOTIDE SEQUENCE [LARGE SCALE GENOMIC DNA]</scope>
    <source>
        <strain evidence="4 5">WMS-il1</strain>
    </source>
</reference>
<organism evidence="4 5">
    <name type="scientific">Hymenolepis diminuta</name>
    <name type="common">Rat tapeworm</name>
    <dbReference type="NCBI Taxonomy" id="6216"/>
    <lineage>
        <taxon>Eukaryota</taxon>
        <taxon>Metazoa</taxon>
        <taxon>Spiralia</taxon>
        <taxon>Lophotrochozoa</taxon>
        <taxon>Platyhelminthes</taxon>
        <taxon>Cestoda</taxon>
        <taxon>Eucestoda</taxon>
        <taxon>Cyclophyllidea</taxon>
        <taxon>Hymenolepididae</taxon>
        <taxon>Hymenolepis</taxon>
    </lineage>
</organism>
<dbReference type="GO" id="GO:0015630">
    <property type="term" value="C:microtubule cytoskeleton"/>
    <property type="evidence" value="ECO:0007669"/>
    <property type="project" value="UniProtKB-UniRule"/>
</dbReference>
<dbReference type="GO" id="GO:0060271">
    <property type="term" value="P:cilium assembly"/>
    <property type="evidence" value="ECO:0007669"/>
    <property type="project" value="UniProtKB-UniRule"/>
</dbReference>
<keyword evidence="3" id="KW-0282">Flagellum</keyword>
<keyword evidence="3" id="KW-0969">Cilium</keyword>
<dbReference type="Proteomes" id="UP000321570">
    <property type="component" value="Unassembled WGS sequence"/>
</dbReference>
<evidence type="ECO:0000256" key="2">
    <source>
        <dbReference type="ARBA" id="ARBA00022490"/>
    </source>
</evidence>
<dbReference type="InterPro" id="IPR048256">
    <property type="entry name" value="Tektin-like"/>
</dbReference>
<dbReference type="GO" id="GO:0005930">
    <property type="term" value="C:axoneme"/>
    <property type="evidence" value="ECO:0007669"/>
    <property type="project" value="UniProtKB-SubCell"/>
</dbReference>
<dbReference type="Pfam" id="PF03148">
    <property type="entry name" value="Tektin"/>
    <property type="match status" value="1"/>
</dbReference>
<dbReference type="GO" id="GO:0005634">
    <property type="term" value="C:nucleus"/>
    <property type="evidence" value="ECO:0007669"/>
    <property type="project" value="TreeGrafter"/>
</dbReference>
<evidence type="ECO:0000313" key="5">
    <source>
        <dbReference type="Proteomes" id="UP000321570"/>
    </source>
</evidence>
<dbReference type="InterPro" id="IPR000435">
    <property type="entry name" value="Tektins"/>
</dbReference>
<feature type="non-terminal residue" evidence="4">
    <location>
        <position position="153"/>
    </location>
</feature>
<accession>A0A564Z3H9</accession>
<comment type="similarity">
    <text evidence="1 3">Belongs to the tektin family.</text>
</comment>
<sequence>METDNAISRGSWLNALSTYNCTAEDVRHQAEILRQKGKAIRIEADALAKYYQLGVNNRFHDQIQCNREWLHLLQDMLNMITSVTQTLGEIKIEGEHFIATLNDAITVNAETIAYRNSQLGGDSFNDEVQTELYKESELQKKILNDFQLAIDDA</sequence>
<dbReference type="PANTHER" id="PTHR19960">
    <property type="entry name" value="TEKTIN"/>
    <property type="match status" value="1"/>
</dbReference>
<dbReference type="AlphaFoldDB" id="A0A564Z3H9"/>
<keyword evidence="2" id="KW-0963">Cytoplasm</keyword>
<gene>
    <name evidence="4" type="ORF">WMSIL1_LOCUS12178</name>
</gene>
<evidence type="ECO:0000256" key="1">
    <source>
        <dbReference type="ARBA" id="ARBA00007209"/>
    </source>
</evidence>
<keyword evidence="3" id="KW-0966">Cell projection</keyword>